<keyword evidence="1" id="KW-0472">Membrane</keyword>
<evidence type="ECO:0000313" key="3">
    <source>
        <dbReference type="Proteomes" id="UP001500443"/>
    </source>
</evidence>
<accession>A0ABP4L014</accession>
<keyword evidence="1" id="KW-1133">Transmembrane helix</keyword>
<keyword evidence="1" id="KW-0812">Transmembrane</keyword>
<evidence type="ECO:0000256" key="1">
    <source>
        <dbReference type="SAM" id="Phobius"/>
    </source>
</evidence>
<dbReference type="EMBL" id="BAAAPF010000529">
    <property type="protein sequence ID" value="GAA1513599.1"/>
    <property type="molecule type" value="Genomic_DNA"/>
</dbReference>
<sequence length="589" mass="61635">MGPEDLSPPERRLWDAFPTAGRVDLRAGDAAADDPAAGIVWGPERGVRAEVVAALLLGARETESGHTAAVQLAGARITGRLALDHAEVNHHLRLQDCLFEESVDLYGARTGQLSFNGSHLPGMLASHLWAEGNLRLTGCTATGKVRLVAARIAGTLILNGARLHCPGGQALDATRLQVDNDVLMRDGFAARGTVVLRSARVGGSVDLRAATLEAGPDGMALDAARVQIDGDLSAYRLAAVGRLGARGAAITGALFLRAAALDHPGGRTLDAPGAHIGSDVVLDAGFRSRGEVRIAGTTVGSRLVLSGAELRGEAEGTALNAYGIQVGGDVEGDRVAAAGRLVLSGAQITGRLDLAGCSVAGHSPDATALSLRRTSVPEADLRTARLDGALDLRHATLGVLHDAAGSWPARVHLDGAVYEQLDTPLSAAERLPWLSRGDGPYVPQPYEQLAAEYRRIGHEDDARRVLLAKQRARRAQLPRYARAWGVVQDAAVGYGYRPERAVGWLAGLLAAGSLLFHADRPRPLEPDKDIGFNPFVYTLDTLLPVVDFGQGGAFTPSGGSQWAAYLLVAAGWILATAVAAGAARALNRP</sequence>
<evidence type="ECO:0000313" key="2">
    <source>
        <dbReference type="EMBL" id="GAA1513599.1"/>
    </source>
</evidence>
<dbReference type="Proteomes" id="UP001500443">
    <property type="component" value="Unassembled WGS sequence"/>
</dbReference>
<feature type="transmembrane region" description="Helical" evidence="1">
    <location>
        <begin position="562"/>
        <end position="583"/>
    </location>
</feature>
<organism evidence="2 3">
    <name type="scientific">Streptomyces synnematoformans</name>
    <dbReference type="NCBI Taxonomy" id="415721"/>
    <lineage>
        <taxon>Bacteria</taxon>
        <taxon>Bacillati</taxon>
        <taxon>Actinomycetota</taxon>
        <taxon>Actinomycetes</taxon>
        <taxon>Kitasatosporales</taxon>
        <taxon>Streptomycetaceae</taxon>
        <taxon>Streptomyces</taxon>
    </lineage>
</organism>
<name>A0ABP4L014_9ACTN</name>
<dbReference type="RefSeq" id="WP_344295901.1">
    <property type="nucleotide sequence ID" value="NZ_BAAAPF010000529.1"/>
</dbReference>
<protein>
    <submittedName>
        <fullName evidence="2">Oxidoreductase</fullName>
    </submittedName>
</protein>
<reference evidence="3" key="1">
    <citation type="journal article" date="2019" name="Int. J. Syst. Evol. Microbiol.">
        <title>The Global Catalogue of Microorganisms (GCM) 10K type strain sequencing project: providing services to taxonomists for standard genome sequencing and annotation.</title>
        <authorList>
            <consortium name="The Broad Institute Genomics Platform"/>
            <consortium name="The Broad Institute Genome Sequencing Center for Infectious Disease"/>
            <person name="Wu L."/>
            <person name="Ma J."/>
        </authorList>
    </citation>
    <scope>NUCLEOTIDE SEQUENCE [LARGE SCALE GENOMIC DNA]</scope>
    <source>
        <strain evidence="3">JCM 15481</strain>
    </source>
</reference>
<proteinExistence type="predicted"/>
<gene>
    <name evidence="2" type="ORF">GCM10009802_66430</name>
</gene>
<comment type="caution">
    <text evidence="2">The sequence shown here is derived from an EMBL/GenBank/DDBJ whole genome shotgun (WGS) entry which is preliminary data.</text>
</comment>
<keyword evidence="3" id="KW-1185">Reference proteome</keyword>